<evidence type="ECO:0000313" key="3">
    <source>
        <dbReference type="Proteomes" id="UP000199701"/>
    </source>
</evidence>
<evidence type="ECO:0000256" key="1">
    <source>
        <dbReference type="SAM" id="Phobius"/>
    </source>
</evidence>
<protein>
    <submittedName>
        <fullName evidence="2">Uncharacterized protein</fullName>
    </submittedName>
</protein>
<keyword evidence="1" id="KW-1133">Transmembrane helix</keyword>
<dbReference type="RefSeq" id="WP_092453575.1">
    <property type="nucleotide sequence ID" value="NZ_FOJI01000007.1"/>
</dbReference>
<dbReference type="Proteomes" id="UP000199701">
    <property type="component" value="Unassembled WGS sequence"/>
</dbReference>
<sequence length="117" mass="13556">MDSSTEYLNNNQYKLKRLLIRLLIVLFTVSISVAIIPSGILILQGFFGEVKIAVVEERETAQEQQDIQRTINLKENIRIFNIWLLIIITILLLRFIIHSSKAPPHQTLVSIRVRMDD</sequence>
<keyword evidence="1" id="KW-0812">Transmembrane</keyword>
<dbReference type="AlphaFoldDB" id="A0A1I0Q6Q8"/>
<evidence type="ECO:0000313" key="2">
    <source>
        <dbReference type="EMBL" id="SEW22632.1"/>
    </source>
</evidence>
<keyword evidence="1" id="KW-0472">Membrane</keyword>
<dbReference type="EMBL" id="FOJI01000007">
    <property type="protein sequence ID" value="SEW22632.1"/>
    <property type="molecule type" value="Genomic_DNA"/>
</dbReference>
<feature type="transmembrane region" description="Helical" evidence="1">
    <location>
        <begin position="79"/>
        <end position="97"/>
    </location>
</feature>
<gene>
    <name evidence="2" type="ORF">SAMN05421659_10741</name>
</gene>
<feature type="transmembrane region" description="Helical" evidence="1">
    <location>
        <begin position="20"/>
        <end position="43"/>
    </location>
</feature>
<keyword evidence="3" id="KW-1185">Reference proteome</keyword>
<organism evidence="2 3">
    <name type="scientific">[Clostridium] fimetarium</name>
    <dbReference type="NCBI Taxonomy" id="99656"/>
    <lineage>
        <taxon>Bacteria</taxon>
        <taxon>Bacillati</taxon>
        <taxon>Bacillota</taxon>
        <taxon>Clostridia</taxon>
        <taxon>Lachnospirales</taxon>
        <taxon>Lachnospiraceae</taxon>
    </lineage>
</organism>
<proteinExistence type="predicted"/>
<dbReference type="STRING" id="99656.SAMN05421659_10741"/>
<name>A0A1I0Q6Q8_9FIRM</name>
<accession>A0A1I0Q6Q8</accession>
<reference evidence="2 3" key="1">
    <citation type="submission" date="2016-10" db="EMBL/GenBank/DDBJ databases">
        <authorList>
            <person name="de Groot N.N."/>
        </authorList>
    </citation>
    <scope>NUCLEOTIDE SEQUENCE [LARGE SCALE GENOMIC DNA]</scope>
    <source>
        <strain evidence="2 3">DSM 9179</strain>
    </source>
</reference>